<dbReference type="SUPFAM" id="SSF110857">
    <property type="entry name" value="Gamma-glutamyl cyclotransferase-like"/>
    <property type="match status" value="1"/>
</dbReference>
<sequence length="72" mass="8016">METIYYGAYGANLNQKQMRIRCPEARPVEPIFLVDRMLVFKGVADIITDLGNTTPVGVYNITKACEGALDSY</sequence>
<dbReference type="AlphaFoldDB" id="A0A382IW04"/>
<accession>A0A382IW04</accession>
<dbReference type="Gene3D" id="3.10.490.10">
    <property type="entry name" value="Gamma-glutamyl cyclotransferase-like"/>
    <property type="match status" value="1"/>
</dbReference>
<feature type="non-terminal residue" evidence="1">
    <location>
        <position position="72"/>
    </location>
</feature>
<reference evidence="1" key="1">
    <citation type="submission" date="2018-05" db="EMBL/GenBank/DDBJ databases">
        <authorList>
            <person name="Lanie J.A."/>
            <person name="Ng W.-L."/>
            <person name="Kazmierczak K.M."/>
            <person name="Andrzejewski T.M."/>
            <person name="Davidsen T.M."/>
            <person name="Wayne K.J."/>
            <person name="Tettelin H."/>
            <person name="Glass J.I."/>
            <person name="Rusch D."/>
            <person name="Podicherti R."/>
            <person name="Tsui H.-C.T."/>
            <person name="Winkler M.E."/>
        </authorList>
    </citation>
    <scope>NUCLEOTIDE SEQUENCE</scope>
</reference>
<evidence type="ECO:0000313" key="1">
    <source>
        <dbReference type="EMBL" id="SVC03565.1"/>
    </source>
</evidence>
<dbReference type="InterPro" id="IPR036568">
    <property type="entry name" value="GGCT-like_sf"/>
</dbReference>
<organism evidence="1">
    <name type="scientific">marine metagenome</name>
    <dbReference type="NCBI Taxonomy" id="408172"/>
    <lineage>
        <taxon>unclassified sequences</taxon>
        <taxon>metagenomes</taxon>
        <taxon>ecological metagenomes</taxon>
    </lineage>
</organism>
<evidence type="ECO:0008006" key="2">
    <source>
        <dbReference type="Google" id="ProtNLM"/>
    </source>
</evidence>
<gene>
    <name evidence="1" type="ORF">METZ01_LOCUS256419</name>
</gene>
<dbReference type="EMBL" id="UINC01069857">
    <property type="protein sequence ID" value="SVC03565.1"/>
    <property type="molecule type" value="Genomic_DNA"/>
</dbReference>
<name>A0A382IW04_9ZZZZ</name>
<proteinExistence type="predicted"/>
<protein>
    <recommendedName>
        <fullName evidence="2">Gamma-glutamylcyclotransferase AIG2-like domain-containing protein</fullName>
    </recommendedName>
</protein>